<reference evidence="2 3" key="1">
    <citation type="submission" date="2024-08" db="EMBL/GenBank/DDBJ databases">
        <authorList>
            <person name="Lu H."/>
        </authorList>
    </citation>
    <scope>NUCLEOTIDE SEQUENCE [LARGE SCALE GENOMIC DNA]</scope>
    <source>
        <strain evidence="2 3">DXS20W</strain>
    </source>
</reference>
<organism evidence="2 3">
    <name type="scientific">Pelomonas lactea</name>
    <dbReference type="NCBI Taxonomy" id="3299030"/>
    <lineage>
        <taxon>Bacteria</taxon>
        <taxon>Pseudomonadati</taxon>
        <taxon>Pseudomonadota</taxon>
        <taxon>Betaproteobacteria</taxon>
        <taxon>Burkholderiales</taxon>
        <taxon>Sphaerotilaceae</taxon>
        <taxon>Roseateles</taxon>
    </lineage>
</organism>
<keyword evidence="1" id="KW-0732">Signal</keyword>
<feature type="signal peptide" evidence="1">
    <location>
        <begin position="1"/>
        <end position="22"/>
    </location>
</feature>
<dbReference type="Proteomes" id="UP001606302">
    <property type="component" value="Unassembled WGS sequence"/>
</dbReference>
<evidence type="ECO:0000313" key="2">
    <source>
        <dbReference type="EMBL" id="MFG6464775.1"/>
    </source>
</evidence>
<evidence type="ECO:0000313" key="3">
    <source>
        <dbReference type="Proteomes" id="UP001606302"/>
    </source>
</evidence>
<protein>
    <recommendedName>
        <fullName evidence="4">DUF2987 domain-containing protein</fullName>
    </recommendedName>
</protein>
<dbReference type="EMBL" id="JBIGHX010000011">
    <property type="protein sequence ID" value="MFG6464775.1"/>
    <property type="molecule type" value="Genomic_DNA"/>
</dbReference>
<proteinExistence type="predicted"/>
<evidence type="ECO:0000256" key="1">
    <source>
        <dbReference type="SAM" id="SignalP"/>
    </source>
</evidence>
<keyword evidence="3" id="KW-1185">Reference proteome</keyword>
<sequence>MFPNRKLLAATTLALCSALAAAAQVERSWLKYGEVAELYEKFESIAPEQRRGLQFRLRLDPNTPQPAGALRLFVQDKARRAEVAQSGEGVIELPRDAQWRRDDPQLVLEAPAGVKVGLAVEVLIDLPQPGSSRRYADWMHDVQAAASGMRKHAGFWALFMPKPEGLELRYPAGTAATARLGGTVWQVDEKGRLVVPQNVKQDENLPLELSSPPLLARPYFKTSITLMPSGESAAK</sequence>
<comment type="caution">
    <text evidence="2">The sequence shown here is derived from an EMBL/GenBank/DDBJ whole genome shotgun (WGS) entry which is preliminary data.</text>
</comment>
<feature type="chain" id="PRO_5047503418" description="DUF2987 domain-containing protein" evidence="1">
    <location>
        <begin position="23"/>
        <end position="235"/>
    </location>
</feature>
<dbReference type="RefSeq" id="WP_394514336.1">
    <property type="nucleotide sequence ID" value="NZ_JBIGHX010000011.1"/>
</dbReference>
<accession>A0ABW7GST8</accession>
<name>A0ABW7GST8_9BURK</name>
<evidence type="ECO:0008006" key="4">
    <source>
        <dbReference type="Google" id="ProtNLM"/>
    </source>
</evidence>
<gene>
    <name evidence="2" type="ORF">ACG04Q_24600</name>
</gene>